<name>A0A0G3ENR0_9BURK</name>
<dbReference type="Proteomes" id="UP000036700">
    <property type="component" value="Chromosome"/>
</dbReference>
<keyword evidence="4" id="KW-0997">Cell inner membrane</keyword>
<comment type="similarity">
    <text evidence="1">Belongs to the ABC transporter superfamily.</text>
</comment>
<dbReference type="SMART" id="SM00382">
    <property type="entry name" value="AAA"/>
    <property type="match status" value="1"/>
</dbReference>
<feature type="domain" description="ABC transporter" evidence="7">
    <location>
        <begin position="11"/>
        <end position="243"/>
    </location>
</feature>
<evidence type="ECO:0000256" key="5">
    <source>
        <dbReference type="ARBA" id="ARBA00022741"/>
    </source>
</evidence>
<dbReference type="InterPro" id="IPR050166">
    <property type="entry name" value="ABC_transporter_ATP-bind"/>
</dbReference>
<organism evidence="8 9">
    <name type="scientific">Pandoraea thiooxydans</name>
    <dbReference type="NCBI Taxonomy" id="445709"/>
    <lineage>
        <taxon>Bacteria</taxon>
        <taxon>Pseudomonadati</taxon>
        <taxon>Pseudomonadota</taxon>
        <taxon>Betaproteobacteria</taxon>
        <taxon>Burkholderiales</taxon>
        <taxon>Burkholderiaceae</taxon>
        <taxon>Pandoraea</taxon>
    </lineage>
</organism>
<evidence type="ECO:0000256" key="3">
    <source>
        <dbReference type="ARBA" id="ARBA00022475"/>
    </source>
</evidence>
<protein>
    <submittedName>
        <fullName evidence="8">Mannosyltransferase</fullName>
    </submittedName>
</protein>
<dbReference type="PANTHER" id="PTHR42788">
    <property type="entry name" value="TAURINE IMPORT ATP-BINDING PROTEIN-RELATED"/>
    <property type="match status" value="1"/>
</dbReference>
<gene>
    <name evidence="8" type="ORF">ABW99_04780</name>
</gene>
<dbReference type="GO" id="GO:0016887">
    <property type="term" value="F:ATP hydrolysis activity"/>
    <property type="evidence" value="ECO:0007669"/>
    <property type="project" value="InterPro"/>
</dbReference>
<keyword evidence="9" id="KW-1185">Reference proteome</keyword>
<dbReference type="PATRIC" id="fig|445709.3.peg.1024"/>
<keyword evidence="2" id="KW-0813">Transport</keyword>
<sequence>MAETLTRRGGIEFSGVTKSFVTREGTEKTALHNVNLVVEPGVFCAVVGPTGCGKSTTLTLAAGLYRPSAGTVRVSGQQVDGITRGASFVFQNDALLPWKSILANVALGPTFRGVPKNEARESAREWLRLVGLAGFENYYPYQLSGGMRKRVSLAAALINEPSMLLMDEPFSALDVQTRAIMSNELLALWEKTRPSVLFVTHDLEEAIALADRVVVMTAGPATVKAVFDIDLPRPRGAVQEIRFNHRFLDLYQQIWESLREEVEQAYSRTTDISKVKGVAA</sequence>
<dbReference type="Pfam" id="PF00005">
    <property type="entry name" value="ABC_tran"/>
    <property type="match status" value="1"/>
</dbReference>
<evidence type="ECO:0000256" key="1">
    <source>
        <dbReference type="ARBA" id="ARBA00005417"/>
    </source>
</evidence>
<accession>A0A0G3ENR0</accession>
<dbReference type="PROSITE" id="PS50893">
    <property type="entry name" value="ABC_TRANSPORTER_2"/>
    <property type="match status" value="1"/>
</dbReference>
<keyword evidence="8" id="KW-0808">Transferase</keyword>
<dbReference type="RefSeq" id="WP_047213307.1">
    <property type="nucleotide sequence ID" value="NZ_CP011568.3"/>
</dbReference>
<dbReference type="OrthoDB" id="9783039at2"/>
<dbReference type="Gene3D" id="3.40.50.300">
    <property type="entry name" value="P-loop containing nucleotide triphosphate hydrolases"/>
    <property type="match status" value="1"/>
</dbReference>
<dbReference type="PROSITE" id="PS00211">
    <property type="entry name" value="ABC_TRANSPORTER_1"/>
    <property type="match status" value="1"/>
</dbReference>
<evidence type="ECO:0000313" key="9">
    <source>
        <dbReference type="Proteomes" id="UP000036700"/>
    </source>
</evidence>
<dbReference type="EMBL" id="CP011568">
    <property type="protein sequence ID" value="AKJ67644.1"/>
    <property type="molecule type" value="Genomic_DNA"/>
</dbReference>
<evidence type="ECO:0000256" key="6">
    <source>
        <dbReference type="ARBA" id="ARBA00022840"/>
    </source>
</evidence>
<reference evidence="9" key="1">
    <citation type="submission" date="2015-06" db="EMBL/GenBank/DDBJ databases">
        <authorList>
            <person name="Lim Y.L."/>
            <person name="Ee R."/>
            <person name="Yong D."/>
            <person name="How K.Y."/>
            <person name="Yin W.F."/>
            <person name="Chan K.G."/>
        </authorList>
    </citation>
    <scope>NUCLEOTIDE SEQUENCE [LARGE SCALE GENOMIC DNA]</scope>
    <source>
        <strain evidence="9">DSM 25325</strain>
    </source>
</reference>
<keyword evidence="4" id="KW-0472">Membrane</keyword>
<evidence type="ECO:0000259" key="7">
    <source>
        <dbReference type="PROSITE" id="PS50893"/>
    </source>
</evidence>
<dbReference type="STRING" id="445709.ABW99_04780"/>
<evidence type="ECO:0000256" key="2">
    <source>
        <dbReference type="ARBA" id="ARBA00022448"/>
    </source>
</evidence>
<dbReference type="SUPFAM" id="SSF52540">
    <property type="entry name" value="P-loop containing nucleoside triphosphate hydrolases"/>
    <property type="match status" value="1"/>
</dbReference>
<keyword evidence="6" id="KW-0067">ATP-binding</keyword>
<dbReference type="GO" id="GO:0016757">
    <property type="term" value="F:glycosyltransferase activity"/>
    <property type="evidence" value="ECO:0007669"/>
    <property type="project" value="UniProtKB-KW"/>
</dbReference>
<evidence type="ECO:0000256" key="4">
    <source>
        <dbReference type="ARBA" id="ARBA00022519"/>
    </source>
</evidence>
<dbReference type="KEGG" id="ptx:ABW99_04780"/>
<proteinExistence type="inferred from homology"/>
<dbReference type="InterPro" id="IPR027417">
    <property type="entry name" value="P-loop_NTPase"/>
</dbReference>
<keyword evidence="3" id="KW-1003">Cell membrane</keyword>
<evidence type="ECO:0000313" key="8">
    <source>
        <dbReference type="EMBL" id="AKJ67644.1"/>
    </source>
</evidence>
<dbReference type="InterPro" id="IPR003439">
    <property type="entry name" value="ABC_transporter-like_ATP-bd"/>
</dbReference>
<dbReference type="InterPro" id="IPR017871">
    <property type="entry name" value="ABC_transporter-like_CS"/>
</dbReference>
<dbReference type="GO" id="GO:0005524">
    <property type="term" value="F:ATP binding"/>
    <property type="evidence" value="ECO:0007669"/>
    <property type="project" value="UniProtKB-KW"/>
</dbReference>
<dbReference type="CDD" id="cd03293">
    <property type="entry name" value="ABC_NrtD_SsuB_transporters"/>
    <property type="match status" value="1"/>
</dbReference>
<dbReference type="PANTHER" id="PTHR42788:SF13">
    <property type="entry name" value="ALIPHATIC SULFONATES IMPORT ATP-BINDING PROTEIN SSUB"/>
    <property type="match status" value="1"/>
</dbReference>
<keyword evidence="8" id="KW-0328">Glycosyltransferase</keyword>
<dbReference type="AlphaFoldDB" id="A0A0G3ENR0"/>
<keyword evidence="5" id="KW-0547">Nucleotide-binding</keyword>
<dbReference type="InterPro" id="IPR003593">
    <property type="entry name" value="AAA+_ATPase"/>
</dbReference>